<keyword evidence="1" id="KW-0732">Signal</keyword>
<dbReference type="EMBL" id="JAXGFP010000003">
    <property type="protein sequence ID" value="MEG3183872.1"/>
    <property type="molecule type" value="Genomic_DNA"/>
</dbReference>
<evidence type="ECO:0000313" key="3">
    <source>
        <dbReference type="Proteomes" id="UP001355056"/>
    </source>
</evidence>
<dbReference type="PROSITE" id="PS51257">
    <property type="entry name" value="PROKAR_LIPOPROTEIN"/>
    <property type="match status" value="1"/>
</dbReference>
<feature type="signal peptide" evidence="1">
    <location>
        <begin position="1"/>
        <end position="24"/>
    </location>
</feature>
<feature type="chain" id="PRO_5047417083" evidence="1">
    <location>
        <begin position="25"/>
        <end position="340"/>
    </location>
</feature>
<proteinExistence type="predicted"/>
<gene>
    <name evidence="2" type="ORF">SNE34_07600</name>
</gene>
<keyword evidence="3" id="KW-1185">Reference proteome</keyword>
<dbReference type="Proteomes" id="UP001355056">
    <property type="component" value="Unassembled WGS sequence"/>
</dbReference>
<evidence type="ECO:0000256" key="1">
    <source>
        <dbReference type="SAM" id="SignalP"/>
    </source>
</evidence>
<name>A0ABU7YY28_9GAMM</name>
<protein>
    <submittedName>
        <fullName evidence="2">DUF4344 domain-containing metallopeptidase</fullName>
    </submittedName>
</protein>
<dbReference type="InterPro" id="IPR025644">
    <property type="entry name" value="DUF4344"/>
</dbReference>
<accession>A0ABU7YY28</accession>
<comment type="caution">
    <text evidence="2">The sequence shown here is derived from an EMBL/GenBank/DDBJ whole genome shotgun (WGS) entry which is preliminary data.</text>
</comment>
<reference evidence="2 3" key="1">
    <citation type="journal article" date="2016" name="Int. J. Syst. Evol. Microbiol.">
        <title>Lysobacter erysipheiresistens sp. nov., an antagonist of powdery mildew, isolated from tobacco-cultivated soil.</title>
        <authorList>
            <person name="Xie B."/>
            <person name="Li T."/>
            <person name="Lin X."/>
            <person name="Wang C.J."/>
            <person name="Chen Y.J."/>
            <person name="Liu W.J."/>
            <person name="Zhao Z.W."/>
        </authorList>
    </citation>
    <scope>NUCLEOTIDE SEQUENCE [LARGE SCALE GENOMIC DNA]</scope>
    <source>
        <strain evidence="2 3">RS-LYSO-3</strain>
    </source>
</reference>
<evidence type="ECO:0000313" key="2">
    <source>
        <dbReference type="EMBL" id="MEG3183872.1"/>
    </source>
</evidence>
<dbReference type="Pfam" id="PF14247">
    <property type="entry name" value="DUF4344"/>
    <property type="match status" value="1"/>
</dbReference>
<dbReference type="RefSeq" id="WP_332616247.1">
    <property type="nucleotide sequence ID" value="NZ_JAXGFP010000003.1"/>
</dbReference>
<organism evidence="2 3">
    <name type="scientific">Novilysobacter erysipheiresistens</name>
    <dbReference type="NCBI Taxonomy" id="1749332"/>
    <lineage>
        <taxon>Bacteria</taxon>
        <taxon>Pseudomonadati</taxon>
        <taxon>Pseudomonadota</taxon>
        <taxon>Gammaproteobacteria</taxon>
        <taxon>Lysobacterales</taxon>
        <taxon>Lysobacteraceae</taxon>
        <taxon>Novilysobacter</taxon>
    </lineage>
</organism>
<sequence>MLPRILTGLLLVACGAVVGACGHAAWSARDAAPVETAPVAPAASSAAPAVAEPEIEPVNFAYRYLDTADPALAATADRVRAQDLLRKLPEVKWLDGLLLLPAPITYVATACGEPAAFYLPDKREVLLCYEMLHALYEQGEHLAESGAAGFDFGNLPPERIAERYVLANVRFIISHETGHALIDLLDLPVTGRQEDAVDQFATSLMQYIGRDDESPQRVAENLRMTGLSFLSNAQDEFSLEAYADSHSLDLQRYFNLQCLLYGSDPERFADIVERGDLPESRAKSCPAEAHRAGSAWMRLLRPHLAPEYQMTESEAEAWLRERQQFRLGPAKRQTESPTPL</sequence>